<keyword evidence="2" id="KW-0472">Membrane</keyword>
<gene>
    <name evidence="4" type="ORF">NCTC949_02092</name>
    <name evidence="3" type="ORF">UL82_07645</name>
</gene>
<evidence type="ECO:0000313" key="6">
    <source>
        <dbReference type="Proteomes" id="UP000271380"/>
    </source>
</evidence>
<organism evidence="3 5">
    <name type="scientific">Corynebacterium kutscheri</name>
    <dbReference type="NCBI Taxonomy" id="35755"/>
    <lineage>
        <taxon>Bacteria</taxon>
        <taxon>Bacillati</taxon>
        <taxon>Actinomycetota</taxon>
        <taxon>Actinomycetes</taxon>
        <taxon>Mycobacteriales</taxon>
        <taxon>Corynebacteriaceae</taxon>
        <taxon>Corynebacterium</taxon>
    </lineage>
</organism>
<evidence type="ECO:0000313" key="5">
    <source>
        <dbReference type="Proteomes" id="UP000033457"/>
    </source>
</evidence>
<dbReference type="Proteomes" id="UP000033457">
    <property type="component" value="Chromosome"/>
</dbReference>
<keyword evidence="5" id="KW-1185">Reference proteome</keyword>
<dbReference type="KEGG" id="cku:UL82_07645"/>
<sequence length="250" mass="26582">MAKQHNLFTHDSSETITDVQSSQPQHLIDEYGIAGKVLAQALSTAVNIQTKPLFSYVQWLRTKNPTATPQEIQAKLDKNFLSLAIGSGAGAGAAAAIPGIGFITGALAVGAESLVFLDLAASYAIVSAHLRGIDIRDAERRKAIVLLSIVGASESALANIVMTSDSVTSLAARSHMANLKSTNNMMMKLAVKKINKSMRKAWLGKILPLGIGAVIGTVANRKLAHRVMEHVRESLGALPENFAHELHESA</sequence>
<feature type="transmembrane region" description="Helical" evidence="2">
    <location>
        <begin position="202"/>
        <end position="219"/>
    </location>
</feature>
<dbReference type="AlphaFoldDB" id="A0A0F6R164"/>
<dbReference type="Proteomes" id="UP000271380">
    <property type="component" value="Chromosome"/>
</dbReference>
<dbReference type="RefSeq" id="WP_046440084.1">
    <property type="nucleotide sequence ID" value="NZ_CP011312.1"/>
</dbReference>
<dbReference type="STRING" id="35755.UL82_07645"/>
<name>A0A0F6R164_9CORY</name>
<feature type="region of interest" description="Disordered" evidence="1">
    <location>
        <begin position="1"/>
        <end position="21"/>
    </location>
</feature>
<reference evidence="4 6" key="2">
    <citation type="submission" date="2018-12" db="EMBL/GenBank/DDBJ databases">
        <authorList>
            <consortium name="Pathogen Informatics"/>
        </authorList>
    </citation>
    <scope>NUCLEOTIDE SEQUENCE [LARGE SCALE GENOMIC DNA]</scope>
    <source>
        <strain evidence="4 6">NCTC949</strain>
    </source>
</reference>
<feature type="transmembrane region" description="Helical" evidence="2">
    <location>
        <begin position="80"/>
        <end position="108"/>
    </location>
</feature>
<evidence type="ECO:0000313" key="4">
    <source>
        <dbReference type="EMBL" id="VEH08966.1"/>
    </source>
</evidence>
<evidence type="ECO:0000256" key="1">
    <source>
        <dbReference type="SAM" id="MobiDB-lite"/>
    </source>
</evidence>
<evidence type="ECO:0000256" key="2">
    <source>
        <dbReference type="SAM" id="Phobius"/>
    </source>
</evidence>
<dbReference type="OrthoDB" id="4422408at2"/>
<evidence type="ECO:0000313" key="3">
    <source>
        <dbReference type="EMBL" id="AKE41690.1"/>
    </source>
</evidence>
<proteinExistence type="predicted"/>
<dbReference type="EMBL" id="LR134377">
    <property type="protein sequence ID" value="VEH08966.1"/>
    <property type="molecule type" value="Genomic_DNA"/>
</dbReference>
<dbReference type="HOGENOM" id="CLU_058821_1_0_11"/>
<dbReference type="EMBL" id="CP011312">
    <property type="protein sequence ID" value="AKE41690.1"/>
    <property type="molecule type" value="Genomic_DNA"/>
</dbReference>
<protein>
    <submittedName>
        <fullName evidence="4">Hypothetical membrane protein</fullName>
    </submittedName>
</protein>
<feature type="transmembrane region" description="Helical" evidence="2">
    <location>
        <begin position="114"/>
        <end position="131"/>
    </location>
</feature>
<keyword evidence="2" id="KW-1133">Transmembrane helix</keyword>
<reference evidence="3 5" key="1">
    <citation type="journal article" date="2015" name="Genome Announc.">
        <title>Complete Genome Sequence of Corynebacterium kutscheri DSM 20755, a Corynebacterial Type Strain with Remarkably Low G+C Content of Chromosomal DNA.</title>
        <authorList>
            <person name="Ruckert C."/>
            <person name="Albersmeier A."/>
            <person name="Winkler A."/>
            <person name="Tauch A."/>
        </authorList>
    </citation>
    <scope>NUCLEOTIDE SEQUENCE [LARGE SCALE GENOMIC DNA]</scope>
    <source>
        <strain evidence="3 5">DSM 20755</strain>
    </source>
</reference>
<feature type="transmembrane region" description="Helical" evidence="2">
    <location>
        <begin position="143"/>
        <end position="162"/>
    </location>
</feature>
<accession>A0A0F6R164</accession>
<keyword evidence="2" id="KW-0812">Transmembrane</keyword>